<evidence type="ECO:0000256" key="4">
    <source>
        <dbReference type="PROSITE-ProRule" id="PRU00335"/>
    </source>
</evidence>
<evidence type="ECO:0000313" key="6">
    <source>
        <dbReference type="EMBL" id="MDU0328427.1"/>
    </source>
</evidence>
<keyword evidence="1" id="KW-0805">Transcription regulation</keyword>
<dbReference type="InterPro" id="IPR041347">
    <property type="entry name" value="MftR_C"/>
</dbReference>
<dbReference type="InterPro" id="IPR001647">
    <property type="entry name" value="HTH_TetR"/>
</dbReference>
<evidence type="ECO:0000256" key="2">
    <source>
        <dbReference type="ARBA" id="ARBA00023125"/>
    </source>
</evidence>
<dbReference type="InterPro" id="IPR009057">
    <property type="entry name" value="Homeodomain-like_sf"/>
</dbReference>
<dbReference type="PRINTS" id="PR00455">
    <property type="entry name" value="HTHTETR"/>
</dbReference>
<feature type="DNA-binding region" description="H-T-H motif" evidence="4">
    <location>
        <begin position="34"/>
        <end position="53"/>
    </location>
</feature>
<evidence type="ECO:0000259" key="5">
    <source>
        <dbReference type="PROSITE" id="PS50977"/>
    </source>
</evidence>
<keyword evidence="7" id="KW-1185">Reference proteome</keyword>
<feature type="domain" description="HTH tetR-type" evidence="5">
    <location>
        <begin position="11"/>
        <end position="71"/>
    </location>
</feature>
<dbReference type="Pfam" id="PF17754">
    <property type="entry name" value="TetR_C_14"/>
    <property type="match status" value="1"/>
</dbReference>
<keyword evidence="2 4" id="KW-0238">DNA-binding</keyword>
<dbReference type="InterPro" id="IPR050109">
    <property type="entry name" value="HTH-type_TetR-like_transc_reg"/>
</dbReference>
<name>A0ABU3RZY3_9MICO</name>
<proteinExistence type="predicted"/>
<protein>
    <submittedName>
        <fullName evidence="6">TetR family transcriptional regulator</fullName>
    </submittedName>
</protein>
<accession>A0ABU3RZY3</accession>
<keyword evidence="3" id="KW-0804">Transcription</keyword>
<dbReference type="PANTHER" id="PTHR30055:SF238">
    <property type="entry name" value="MYCOFACTOCIN BIOSYNTHESIS TRANSCRIPTIONAL REGULATOR MFTR-RELATED"/>
    <property type="match status" value="1"/>
</dbReference>
<dbReference type="Gene3D" id="1.10.357.10">
    <property type="entry name" value="Tetracycline Repressor, domain 2"/>
    <property type="match status" value="1"/>
</dbReference>
<dbReference type="Pfam" id="PF00440">
    <property type="entry name" value="TetR_N"/>
    <property type="match status" value="1"/>
</dbReference>
<reference evidence="6 7" key="1">
    <citation type="submission" date="2023-09" db="EMBL/GenBank/DDBJ databases">
        <title>Microbacterium fusihabitans sp. nov., Microbacterium phycihabitans sp. nov., and Microbacterium cervinum sp. nov., isolated from dried seaweeds of beach.</title>
        <authorList>
            <person name="Lee S.D."/>
        </authorList>
    </citation>
    <scope>NUCLEOTIDE SEQUENCE [LARGE SCALE GENOMIC DNA]</scope>
    <source>
        <strain evidence="6 7">KSW2-21</strain>
    </source>
</reference>
<dbReference type="SUPFAM" id="SSF46689">
    <property type="entry name" value="Homeodomain-like"/>
    <property type="match status" value="1"/>
</dbReference>
<dbReference type="PROSITE" id="PS50977">
    <property type="entry name" value="HTH_TETR_2"/>
    <property type="match status" value="1"/>
</dbReference>
<dbReference type="Proteomes" id="UP001256673">
    <property type="component" value="Unassembled WGS sequence"/>
</dbReference>
<evidence type="ECO:0000256" key="1">
    <source>
        <dbReference type="ARBA" id="ARBA00023015"/>
    </source>
</evidence>
<dbReference type="EMBL" id="JAWDIU010000008">
    <property type="protein sequence ID" value="MDU0328427.1"/>
    <property type="molecule type" value="Genomic_DNA"/>
</dbReference>
<evidence type="ECO:0000313" key="7">
    <source>
        <dbReference type="Proteomes" id="UP001256673"/>
    </source>
</evidence>
<dbReference type="Gene3D" id="1.10.10.60">
    <property type="entry name" value="Homeodomain-like"/>
    <property type="match status" value="1"/>
</dbReference>
<gene>
    <name evidence="6" type="ORF">RWH43_16835</name>
</gene>
<comment type="caution">
    <text evidence="6">The sequence shown here is derived from an EMBL/GenBank/DDBJ whole genome shotgun (WGS) entry which is preliminary data.</text>
</comment>
<organism evidence="6 7">
    <name type="scientific">Microbacterium algihabitans</name>
    <dbReference type="NCBI Taxonomy" id="3075992"/>
    <lineage>
        <taxon>Bacteria</taxon>
        <taxon>Bacillati</taxon>
        <taxon>Actinomycetota</taxon>
        <taxon>Actinomycetes</taxon>
        <taxon>Micrococcales</taxon>
        <taxon>Microbacteriaceae</taxon>
        <taxon>Microbacterium</taxon>
    </lineage>
</organism>
<sequence>MAVGVRDRTRDLLRAQFAAAVLAVFLQRGYSSVTVEDAAREAGISRATFFRYFGSKEDVVVAAVESSSLDHAAALRALPADTRMSGWQLVRLAIEPVITVAAEDPDGYRARLRLIMSEPALTSRLRERRAESAVALAEALAERIPDEFTARVLANAALAAVDIAWERWAVQDNVDLGAMVDAALERLSSAAYSIN</sequence>
<evidence type="ECO:0000256" key="3">
    <source>
        <dbReference type="ARBA" id="ARBA00023163"/>
    </source>
</evidence>
<dbReference type="PANTHER" id="PTHR30055">
    <property type="entry name" value="HTH-TYPE TRANSCRIPTIONAL REGULATOR RUTR"/>
    <property type="match status" value="1"/>
</dbReference>
<dbReference type="RefSeq" id="WP_316002024.1">
    <property type="nucleotide sequence ID" value="NZ_JAWDIU010000008.1"/>
</dbReference>